<dbReference type="SUPFAM" id="SSF52047">
    <property type="entry name" value="RNI-like"/>
    <property type="match status" value="1"/>
</dbReference>
<protein>
    <submittedName>
        <fullName evidence="3">F-box protein At1g80960</fullName>
    </submittedName>
</protein>
<keyword evidence="2" id="KW-1185">Reference proteome</keyword>
<feature type="domain" description="F-box" evidence="1">
    <location>
        <begin position="12"/>
        <end position="59"/>
    </location>
</feature>
<reference evidence="3" key="2">
    <citation type="submission" date="2025-08" db="UniProtKB">
        <authorList>
            <consortium name="RefSeq"/>
        </authorList>
    </citation>
    <scope>IDENTIFICATION</scope>
    <source>
        <tissue evidence="3">Leaf</tissue>
    </source>
</reference>
<evidence type="ECO:0000313" key="3">
    <source>
        <dbReference type="RefSeq" id="XP_018446858.1"/>
    </source>
</evidence>
<dbReference type="PANTHER" id="PTHR34223">
    <property type="entry name" value="OS11G0201299 PROTEIN"/>
    <property type="match status" value="1"/>
</dbReference>
<dbReference type="PANTHER" id="PTHR34223:SF51">
    <property type="entry name" value="OS06G0556300 PROTEIN"/>
    <property type="match status" value="1"/>
</dbReference>
<evidence type="ECO:0000313" key="2">
    <source>
        <dbReference type="Proteomes" id="UP000504610"/>
    </source>
</evidence>
<dbReference type="SUPFAM" id="SSF81383">
    <property type="entry name" value="F-box domain"/>
    <property type="match status" value="1"/>
</dbReference>
<dbReference type="OrthoDB" id="586691at2759"/>
<name>A0A6J0KGZ9_RAPSA</name>
<accession>A0A6J0KGZ9</accession>
<dbReference type="InterPro" id="IPR001810">
    <property type="entry name" value="F-box_dom"/>
</dbReference>
<reference evidence="2" key="1">
    <citation type="journal article" date="2019" name="Database">
        <title>The radish genome database (RadishGD): an integrated information resource for radish genomics.</title>
        <authorList>
            <person name="Yu H.J."/>
            <person name="Baek S."/>
            <person name="Lee Y.J."/>
            <person name="Cho A."/>
            <person name="Mun J.H."/>
        </authorList>
    </citation>
    <scope>NUCLEOTIDE SEQUENCE [LARGE SCALE GENOMIC DNA]</scope>
    <source>
        <strain evidence="2">cv. WK10039</strain>
    </source>
</reference>
<gene>
    <name evidence="3" type="primary">LOC108818393</name>
</gene>
<organism evidence="2 3">
    <name type="scientific">Raphanus sativus</name>
    <name type="common">Radish</name>
    <name type="synonym">Raphanus raphanistrum var. sativus</name>
    <dbReference type="NCBI Taxonomy" id="3726"/>
    <lineage>
        <taxon>Eukaryota</taxon>
        <taxon>Viridiplantae</taxon>
        <taxon>Streptophyta</taxon>
        <taxon>Embryophyta</taxon>
        <taxon>Tracheophyta</taxon>
        <taxon>Spermatophyta</taxon>
        <taxon>Magnoliopsida</taxon>
        <taxon>eudicotyledons</taxon>
        <taxon>Gunneridae</taxon>
        <taxon>Pentapetalae</taxon>
        <taxon>rosids</taxon>
        <taxon>malvids</taxon>
        <taxon>Brassicales</taxon>
        <taxon>Brassicaceae</taxon>
        <taxon>Brassiceae</taxon>
        <taxon>Raphanus</taxon>
    </lineage>
</organism>
<dbReference type="CDD" id="cd22160">
    <property type="entry name" value="F-box_AtFBL13-like"/>
    <property type="match status" value="1"/>
</dbReference>
<dbReference type="SMART" id="SM00256">
    <property type="entry name" value="FBOX"/>
    <property type="match status" value="1"/>
</dbReference>
<dbReference type="AlphaFoldDB" id="A0A6J0KGZ9"/>
<dbReference type="Gene3D" id="1.20.1280.50">
    <property type="match status" value="1"/>
</dbReference>
<dbReference type="Pfam" id="PF00646">
    <property type="entry name" value="F-box"/>
    <property type="match status" value="1"/>
</dbReference>
<sequence>MEGSSTDQVKDVDCISKLPDDVLLVILSRLSTEEAVRTSLVSKRWEHVWKHISHLVLNMSRIINSKEPIDGSNRVATLLTKIINNHRGHLESCVINHYTYQSVNGMVNTWVQALTCSKHTRVLTLTNHYAQHHAYLDRTGPNKYLEISTNLFSHPSLKSLSLILYILETSHPLSYCPNLTTLKLLCVASEVGVFNSVLASCPSLEVLVLDIACVKKTGAPLKIENNKLKVLLVTSSCKHIDGIRVSAPSLDILAFVDIYFKKDDIFIVAPRLQCSRSFWIRPALTPHIGYNISKEKKIIWHEELVSLFGIKSRITAGSLSVSVDLNNPTEFERLQEVLHAWTHKMTELEIIFKDNNDPSEENDSWNNKKKDKYKDPFPNAEFCVNTVCMLNFSGSEEEFAFASCLIRQGTVIKNMMIKKTSFPAKKVLEIKTAVAKLRALRTIHQRKITIIYF</sequence>
<proteinExistence type="predicted"/>
<dbReference type="PROSITE" id="PS50181">
    <property type="entry name" value="FBOX"/>
    <property type="match status" value="1"/>
</dbReference>
<dbReference type="InterPro" id="IPR053781">
    <property type="entry name" value="F-box_AtFBL13-like"/>
</dbReference>
<dbReference type="Pfam" id="PF24758">
    <property type="entry name" value="LRR_At5g56370"/>
    <property type="match status" value="1"/>
</dbReference>
<dbReference type="KEGG" id="rsz:108818393"/>
<dbReference type="GeneID" id="108818393"/>
<evidence type="ECO:0000259" key="1">
    <source>
        <dbReference type="PROSITE" id="PS50181"/>
    </source>
</evidence>
<dbReference type="RefSeq" id="XP_018446858.1">
    <property type="nucleotide sequence ID" value="XM_018591356.2"/>
</dbReference>
<dbReference type="InterPro" id="IPR053197">
    <property type="entry name" value="F-box_SCFL_complex_component"/>
</dbReference>
<dbReference type="InterPro" id="IPR055411">
    <property type="entry name" value="LRR_FXL15/At3g58940/PEG3-like"/>
</dbReference>
<dbReference type="InterPro" id="IPR036047">
    <property type="entry name" value="F-box-like_dom_sf"/>
</dbReference>
<dbReference type="Proteomes" id="UP000504610">
    <property type="component" value="Chromosome 7"/>
</dbReference>